<dbReference type="SUPFAM" id="SSF53850">
    <property type="entry name" value="Periplasmic binding protein-like II"/>
    <property type="match status" value="1"/>
</dbReference>
<dbReference type="CDD" id="cd13690">
    <property type="entry name" value="PBP2_GluB"/>
    <property type="match status" value="1"/>
</dbReference>
<sequence>MDRRLRGWGGVAGMAVACALAAALLPAVRHEAGTGRAGPPRPPEATPARQAADEDCEDPEASLRPSGADGPAVNRIQESRQLVVGVDQNSFRWGYRDPATQDLVGFDIDLVEAIAEDILGEDYREQDKKVVYRAIPTNQRIPALQKGDVDLVVRTMTINCDRIRDVAFSTAYFEAGQQVLAPKGSGIEGFDATLAGRTVCTAAGSTGESELRKQSHGARVVTVPNQLDCLVRLQLGEVDAVVTDNALAAGQAAQDPSVELVGEPFTEEPYGVAVNLADDDLVRRVNKVLEEYRAGGADSAWREAYEKWLADDLKGIEGPPAPKYKS</sequence>
<dbReference type="PANTHER" id="PTHR30085">
    <property type="entry name" value="AMINO ACID ABC TRANSPORTER PERMEASE"/>
    <property type="match status" value="1"/>
</dbReference>
<evidence type="ECO:0000259" key="7">
    <source>
        <dbReference type="SMART" id="SM00062"/>
    </source>
</evidence>
<evidence type="ECO:0000256" key="3">
    <source>
        <dbReference type="ARBA" id="ARBA00022729"/>
    </source>
</evidence>
<organism evidence="8 9">
    <name type="scientific">Streptomyces lycii</name>
    <dbReference type="NCBI Taxonomy" id="2654337"/>
    <lineage>
        <taxon>Bacteria</taxon>
        <taxon>Bacillati</taxon>
        <taxon>Actinomycetota</taxon>
        <taxon>Actinomycetes</taxon>
        <taxon>Kitasatosporales</taxon>
        <taxon>Streptomycetaceae</taxon>
        <taxon>Streptomyces</taxon>
    </lineage>
</organism>
<keyword evidence="2" id="KW-0813">Transport</keyword>
<evidence type="ECO:0000256" key="5">
    <source>
        <dbReference type="SAM" id="MobiDB-lite"/>
    </source>
</evidence>
<dbReference type="RefSeq" id="WP_098751928.1">
    <property type="nucleotide sequence ID" value="NZ_WHPN01000009.1"/>
</dbReference>
<dbReference type="Gene3D" id="3.40.190.10">
    <property type="entry name" value="Periplasmic binding protein-like II"/>
    <property type="match status" value="2"/>
</dbReference>
<comment type="similarity">
    <text evidence="1 4">Belongs to the bacterial solute-binding protein 3 family.</text>
</comment>
<dbReference type="SMART" id="SM00062">
    <property type="entry name" value="PBPb"/>
    <property type="match status" value="1"/>
</dbReference>
<feature type="region of interest" description="Disordered" evidence="5">
    <location>
        <begin position="32"/>
        <end position="74"/>
    </location>
</feature>
<evidence type="ECO:0000256" key="1">
    <source>
        <dbReference type="ARBA" id="ARBA00010333"/>
    </source>
</evidence>
<dbReference type="Pfam" id="PF00497">
    <property type="entry name" value="SBP_bac_3"/>
    <property type="match status" value="1"/>
</dbReference>
<evidence type="ECO:0000256" key="2">
    <source>
        <dbReference type="ARBA" id="ARBA00022448"/>
    </source>
</evidence>
<comment type="caution">
    <text evidence="8">The sequence shown here is derived from an EMBL/GenBank/DDBJ whole genome shotgun (WGS) entry which is preliminary data.</text>
</comment>
<dbReference type="InterPro" id="IPR001638">
    <property type="entry name" value="Solute-binding_3/MltF_N"/>
</dbReference>
<dbReference type="PROSITE" id="PS01039">
    <property type="entry name" value="SBP_BACTERIAL_3"/>
    <property type="match status" value="1"/>
</dbReference>
<feature type="signal peptide" evidence="6">
    <location>
        <begin position="1"/>
        <end position="22"/>
    </location>
</feature>
<dbReference type="InterPro" id="IPR018313">
    <property type="entry name" value="SBP_3_CS"/>
</dbReference>
<accession>A0ABQ7FQA6</accession>
<name>A0ABQ7FQA6_9ACTN</name>
<gene>
    <name evidence="8" type="ORF">GCU69_00410</name>
</gene>
<dbReference type="Proteomes" id="UP000621266">
    <property type="component" value="Unassembled WGS sequence"/>
</dbReference>
<feature type="domain" description="Solute-binding protein family 3/N-terminal" evidence="7">
    <location>
        <begin position="81"/>
        <end position="312"/>
    </location>
</feature>
<keyword evidence="3 6" id="KW-0732">Signal</keyword>
<dbReference type="PANTHER" id="PTHR30085:SF6">
    <property type="entry name" value="ABC TRANSPORTER GLUTAMINE-BINDING PROTEIN GLNH"/>
    <property type="match status" value="1"/>
</dbReference>
<feature type="chain" id="PRO_5047440380" evidence="6">
    <location>
        <begin position="23"/>
        <end position="326"/>
    </location>
</feature>
<dbReference type="PROSITE" id="PS51257">
    <property type="entry name" value="PROKAR_LIPOPROTEIN"/>
    <property type="match status" value="1"/>
</dbReference>
<evidence type="ECO:0000256" key="6">
    <source>
        <dbReference type="SAM" id="SignalP"/>
    </source>
</evidence>
<evidence type="ECO:0000313" key="8">
    <source>
        <dbReference type="EMBL" id="KAF4411091.1"/>
    </source>
</evidence>
<dbReference type="InterPro" id="IPR051455">
    <property type="entry name" value="Bact_solute-bind_prot3"/>
</dbReference>
<evidence type="ECO:0000313" key="9">
    <source>
        <dbReference type="Proteomes" id="UP000621266"/>
    </source>
</evidence>
<reference evidence="8 9" key="1">
    <citation type="submission" date="2019-10" db="EMBL/GenBank/DDBJ databases">
        <title>Streptomyces tenebrisbrunneis sp.nov., an endogenous actinomycete isolated from of Lycium ruthenicum.</title>
        <authorList>
            <person name="Ma L."/>
        </authorList>
    </citation>
    <scope>NUCLEOTIDE SEQUENCE [LARGE SCALE GENOMIC DNA]</scope>
    <source>
        <strain evidence="8 9">TRM 66187</strain>
    </source>
</reference>
<evidence type="ECO:0000256" key="4">
    <source>
        <dbReference type="RuleBase" id="RU003744"/>
    </source>
</evidence>
<keyword evidence="9" id="KW-1185">Reference proteome</keyword>
<protein>
    <submittedName>
        <fullName evidence="8">Glutamate ABC transporter substrate-binding protein</fullName>
    </submittedName>
</protein>
<proteinExistence type="inferred from homology"/>
<dbReference type="EMBL" id="WHPN01000009">
    <property type="protein sequence ID" value="KAF4411091.1"/>
    <property type="molecule type" value="Genomic_DNA"/>
</dbReference>